<evidence type="ECO:0000256" key="2">
    <source>
        <dbReference type="SAM" id="MobiDB-lite"/>
    </source>
</evidence>
<organism evidence="4 5">
    <name type="scientific">Coniosporium apollinis</name>
    <dbReference type="NCBI Taxonomy" id="61459"/>
    <lineage>
        <taxon>Eukaryota</taxon>
        <taxon>Fungi</taxon>
        <taxon>Dikarya</taxon>
        <taxon>Ascomycota</taxon>
        <taxon>Pezizomycotina</taxon>
        <taxon>Dothideomycetes</taxon>
        <taxon>Dothideomycetes incertae sedis</taxon>
        <taxon>Coniosporium</taxon>
    </lineage>
</organism>
<evidence type="ECO:0000313" key="4">
    <source>
        <dbReference type="EMBL" id="KAJ9669005.1"/>
    </source>
</evidence>
<feature type="region of interest" description="Disordered" evidence="2">
    <location>
        <begin position="1290"/>
        <end position="1379"/>
    </location>
</feature>
<feature type="compositionally biased region" description="Polar residues" evidence="2">
    <location>
        <begin position="770"/>
        <end position="779"/>
    </location>
</feature>
<reference evidence="4" key="1">
    <citation type="submission" date="2022-10" db="EMBL/GenBank/DDBJ databases">
        <title>Culturing micro-colonial fungi from biological soil crusts in the Mojave desert and describing Neophaeococcomyces mojavensis, and introducing the new genera and species Taxawa tesnikishii.</title>
        <authorList>
            <person name="Kurbessoian T."/>
            <person name="Stajich J.E."/>
        </authorList>
    </citation>
    <scope>NUCLEOTIDE SEQUENCE</scope>
    <source>
        <strain evidence="4">TK_1</strain>
    </source>
</reference>
<protein>
    <recommendedName>
        <fullName evidence="3">PH domain-containing protein</fullName>
    </recommendedName>
</protein>
<accession>A0ABQ9P384</accession>
<feature type="compositionally biased region" description="Polar residues" evidence="2">
    <location>
        <begin position="722"/>
        <end position="734"/>
    </location>
</feature>
<feature type="coiled-coil region" evidence="1">
    <location>
        <begin position="1235"/>
        <end position="1262"/>
    </location>
</feature>
<proteinExistence type="predicted"/>
<feature type="compositionally biased region" description="Polar residues" evidence="2">
    <location>
        <begin position="37"/>
        <end position="71"/>
    </location>
</feature>
<name>A0ABQ9P384_9PEZI</name>
<feature type="compositionally biased region" description="Low complexity" evidence="2">
    <location>
        <begin position="1088"/>
        <end position="1118"/>
    </location>
</feature>
<feature type="compositionally biased region" description="Low complexity" evidence="2">
    <location>
        <begin position="16"/>
        <end position="36"/>
    </location>
</feature>
<feature type="compositionally biased region" description="Polar residues" evidence="2">
    <location>
        <begin position="565"/>
        <end position="578"/>
    </location>
</feature>
<feature type="compositionally biased region" description="Basic and acidic residues" evidence="2">
    <location>
        <begin position="603"/>
        <end position="618"/>
    </location>
</feature>
<feature type="region of interest" description="Disordered" evidence="2">
    <location>
        <begin position="1"/>
        <end position="84"/>
    </location>
</feature>
<keyword evidence="5" id="KW-1185">Reference proteome</keyword>
<feature type="compositionally biased region" description="Low complexity" evidence="2">
    <location>
        <begin position="851"/>
        <end position="862"/>
    </location>
</feature>
<sequence length="1379" mass="151191">MPRGRVLSFISQWGGAPRSPTTSSAPPSPTVAQSPTKQQVDANTVSITPTSSTQNFDRYNTASPSPTTQQRNRADSRPSSRPVSMIQTYQPPLMEVAQDTLPELQPIFTYLNSHSNKLYQEGYFLKLHDLDSRGRPSVERTWLECFAQLVGTVLSLWDATLLDQAGEDGEVVPTFINLADASIKMIESLPMNGQQGQSLQNILSISTAANNRYLLHFNSFNSLTQWTAGIRLAIFEHATLQEAYTGSLIAGKGRSLNNIRQIMERSRFKYEDWARVRFGAGTPWRRCWCVVTPPDEKEFAKAQKIVKKQNIYDRSAPIPKGDVKFYDTRKITKKTRPIATITEAYSAYAIYPQSKPLIDSSTLVKLEGLITIHSKPESTTEGFVFIMPEVHPAVSGFEIMLRFLFPVFDTFCLYGRPNRLIADVLDTRGLMFAMPKDRRYGYLDILDVATLIHAEGSQNWNERQWRKQMKELTAKRMTTISDSPVNATRRNTVSRTSLPQSRNSILRFDESNSIRSTPGSRRSSPPPMDLGTPRRTETAPPDAQLSTPRHQRSASDANGYKQYRSETPSRLSFQNNAYDNYDSPPPPPAHRILNGEGQNYAGYKDDYDTADEGSDRPTPEAANLPEVGAVVSTAPPPAPVAAPPAFQHGPRQKPPVQPYHPPELRQANSQMDVATLRQLADASNVPLPVNVATPGAGAAWRYDAARGNGRNSEEYERRWGESEQQGAYLQTNNRGRPADNYFDQGRGSSRTGHAGNRLPTIPASPYIDQSEPTPTTATFQPAGPPLPEYGEPLAQDFLQQSPLGVSAGAGRDADPPERPGLPERVSSGLSIQRKPVPGRSSTFSTEDPYILSSPSSSSLDSLRNNVVDPDALDTLASPKFPEPSRGRAESMASSNHDNDSVASPDYASTKSSSTRHSVERPRYGVLKTVGRVEPTAQPDVKVGDAHYKGETPQRSESPDLPTVDFGPTLDIARSRPGTSGTITQMNHSASSSNEQLRTSGRNTPDLLGSRSSEARPESYVGGQTAAGHQGHQRTHSRSPAGEPKAPGNGSPGRDSMGRMAWQPGMTTVPGAGASGRPVLTPEEFVQQRAASASRPSPTYSSSHNRSSSKTPPISRSSSGDWSHLASAPQPRTPTRESGPPSRPQSRGASATLNRLTPMHTQHMMTTDSGNLSAREQEYIARATGKPLIQMARTNKETQRPQTAGLVGAIAAREKEKQDMRSGARGGALVQQAIQANMQRQQQVQMQAQLQRQQQQVQAQQQMQMQQMQSAYGYPVQPMGAPLNYAGGSPGLVQQGFGQPSPVPFGYPQQQQAYFPQPGQQGFVPQQQGGVWQGQAQAPPQQQPQQMQQQIQQQQMPMQPQPYGASWDRANPQGQGGQRR</sequence>
<dbReference type="Pfam" id="PF25381">
    <property type="entry name" value="PH_26"/>
    <property type="match status" value="1"/>
</dbReference>
<gene>
    <name evidence="4" type="ORF">H2201_000831</name>
</gene>
<feature type="compositionally biased region" description="Polar residues" evidence="2">
    <location>
        <begin position="906"/>
        <end position="915"/>
    </location>
</feature>
<feature type="compositionally biased region" description="Polar residues" evidence="2">
    <location>
        <begin position="976"/>
        <end position="1002"/>
    </location>
</feature>
<dbReference type="InterPro" id="IPR011993">
    <property type="entry name" value="PH-like_dom_sf"/>
</dbReference>
<dbReference type="InterPro" id="IPR001849">
    <property type="entry name" value="PH_domain"/>
</dbReference>
<dbReference type="PROSITE" id="PS50003">
    <property type="entry name" value="PH_DOMAIN"/>
    <property type="match status" value="1"/>
</dbReference>
<evidence type="ECO:0000313" key="5">
    <source>
        <dbReference type="Proteomes" id="UP001172684"/>
    </source>
</evidence>
<feature type="compositionally biased region" description="Basic and acidic residues" evidence="2">
    <location>
        <begin position="711"/>
        <end position="721"/>
    </location>
</feature>
<feature type="compositionally biased region" description="Low complexity" evidence="2">
    <location>
        <begin position="1303"/>
        <end position="1361"/>
    </location>
</feature>
<dbReference type="SMART" id="SM00233">
    <property type="entry name" value="PH"/>
    <property type="match status" value="1"/>
</dbReference>
<feature type="compositionally biased region" description="Basic and acidic residues" evidence="2">
    <location>
        <begin position="811"/>
        <end position="821"/>
    </location>
</feature>
<dbReference type="EMBL" id="JAPDRL010000004">
    <property type="protein sequence ID" value="KAJ9669005.1"/>
    <property type="molecule type" value="Genomic_DNA"/>
</dbReference>
<dbReference type="SUPFAM" id="SSF50729">
    <property type="entry name" value="PH domain-like"/>
    <property type="match status" value="1"/>
</dbReference>
<dbReference type="InterPro" id="IPR058155">
    <property type="entry name" value="Skg3/CAF120-like_PH"/>
</dbReference>
<feature type="region of interest" description="Disordered" evidence="2">
    <location>
        <begin position="706"/>
        <end position="1149"/>
    </location>
</feature>
<keyword evidence="1" id="KW-0175">Coiled coil</keyword>
<comment type="caution">
    <text evidence="4">The sequence shown here is derived from an EMBL/GenBank/DDBJ whole genome shotgun (WGS) entry which is preliminary data.</text>
</comment>
<dbReference type="PANTHER" id="PTHR12460:SF0">
    <property type="entry name" value="CID DOMAIN-CONTAINING PROTEIN-RELATED"/>
    <property type="match status" value="1"/>
</dbReference>
<dbReference type="Gene3D" id="2.30.29.30">
    <property type="entry name" value="Pleckstrin-homology domain (PH domain)/Phosphotyrosine-binding domain (PTB)"/>
    <property type="match status" value="1"/>
</dbReference>
<evidence type="ECO:0000259" key="3">
    <source>
        <dbReference type="PROSITE" id="PS50003"/>
    </source>
</evidence>
<feature type="region of interest" description="Disordered" evidence="2">
    <location>
        <begin position="476"/>
        <end position="660"/>
    </location>
</feature>
<feature type="compositionally biased region" description="Basic and acidic residues" evidence="2">
    <location>
        <begin position="941"/>
        <end position="957"/>
    </location>
</feature>
<feature type="compositionally biased region" description="Polar residues" evidence="2">
    <location>
        <begin position="476"/>
        <end position="504"/>
    </location>
</feature>
<dbReference type="Proteomes" id="UP001172684">
    <property type="component" value="Unassembled WGS sequence"/>
</dbReference>
<evidence type="ECO:0000256" key="1">
    <source>
        <dbReference type="SAM" id="Coils"/>
    </source>
</evidence>
<dbReference type="PANTHER" id="PTHR12460">
    <property type="entry name" value="CYCLIN-DEPENDENT KINASE INHIBITOR-RELATED PROTEIN"/>
    <property type="match status" value="1"/>
</dbReference>
<feature type="domain" description="PH" evidence="3">
    <location>
        <begin position="117"/>
        <end position="235"/>
    </location>
</feature>